<organism evidence="1 2">
    <name type="scientific">Pseudonocardia zijingensis</name>
    <dbReference type="NCBI Taxonomy" id="153376"/>
    <lineage>
        <taxon>Bacteria</taxon>
        <taxon>Bacillati</taxon>
        <taxon>Actinomycetota</taxon>
        <taxon>Actinomycetes</taxon>
        <taxon>Pseudonocardiales</taxon>
        <taxon>Pseudonocardiaceae</taxon>
        <taxon>Pseudonocardia</taxon>
    </lineage>
</organism>
<sequence length="49" mass="5166">MALHAVEVVGESLGLRVVGVEPEQLVVELPGTTRAVRFVEIGHLEQGSG</sequence>
<accession>A0ABN1QKH7</accession>
<protein>
    <submittedName>
        <fullName evidence="1">Uncharacterized protein</fullName>
    </submittedName>
</protein>
<proteinExistence type="predicted"/>
<keyword evidence="2" id="KW-1185">Reference proteome</keyword>
<gene>
    <name evidence="1" type="ORF">GCM10009559_40590</name>
</gene>
<evidence type="ECO:0000313" key="2">
    <source>
        <dbReference type="Proteomes" id="UP001499967"/>
    </source>
</evidence>
<name>A0ABN1QKH7_9PSEU</name>
<comment type="caution">
    <text evidence="1">The sequence shown here is derived from an EMBL/GenBank/DDBJ whole genome shotgun (WGS) entry which is preliminary data.</text>
</comment>
<reference evidence="2" key="1">
    <citation type="journal article" date="2019" name="Int. J. Syst. Evol. Microbiol.">
        <title>The Global Catalogue of Microorganisms (GCM) 10K type strain sequencing project: providing services to taxonomists for standard genome sequencing and annotation.</title>
        <authorList>
            <consortium name="The Broad Institute Genomics Platform"/>
            <consortium name="The Broad Institute Genome Sequencing Center for Infectious Disease"/>
            <person name="Wu L."/>
            <person name="Ma J."/>
        </authorList>
    </citation>
    <scope>NUCLEOTIDE SEQUENCE [LARGE SCALE GENOMIC DNA]</scope>
    <source>
        <strain evidence="2">JCM 11117</strain>
    </source>
</reference>
<evidence type="ECO:0000313" key="1">
    <source>
        <dbReference type="EMBL" id="GAA0943603.1"/>
    </source>
</evidence>
<dbReference type="EMBL" id="BAAAHP010000111">
    <property type="protein sequence ID" value="GAA0943603.1"/>
    <property type="molecule type" value="Genomic_DNA"/>
</dbReference>
<dbReference type="Proteomes" id="UP001499967">
    <property type="component" value="Unassembled WGS sequence"/>
</dbReference>